<feature type="domain" description="Major facilitator superfamily (MFS) profile" evidence="8">
    <location>
        <begin position="43"/>
        <end position="604"/>
    </location>
</feature>
<keyword evidence="5 7" id="KW-0472">Membrane</keyword>
<evidence type="ECO:0000256" key="5">
    <source>
        <dbReference type="ARBA" id="ARBA00023136"/>
    </source>
</evidence>
<dbReference type="OMA" id="WDVVIYS"/>
<dbReference type="Gene3D" id="1.20.1250.20">
    <property type="entry name" value="MFS general substrate transporter like domains"/>
    <property type="match status" value="2"/>
</dbReference>
<evidence type="ECO:0000256" key="3">
    <source>
        <dbReference type="ARBA" id="ARBA00022692"/>
    </source>
</evidence>
<feature type="transmembrane region" description="Helical" evidence="7">
    <location>
        <begin position="494"/>
        <end position="511"/>
    </location>
</feature>
<dbReference type="PANTHER" id="PTHR23511">
    <property type="entry name" value="SYNAPTIC VESICLE GLYCOPROTEIN 2"/>
    <property type="match status" value="1"/>
</dbReference>
<dbReference type="GO" id="GO:0016020">
    <property type="term" value="C:membrane"/>
    <property type="evidence" value="ECO:0007669"/>
    <property type="project" value="UniProtKB-SubCell"/>
</dbReference>
<keyword evidence="2" id="KW-0813">Transport</keyword>
<keyword evidence="4 7" id="KW-1133">Transmembrane helix</keyword>
<reference evidence="9" key="1">
    <citation type="submission" date="2016-04" db="EMBL/GenBank/DDBJ databases">
        <authorList>
            <person name="Evans L.H."/>
            <person name="Alamgir A."/>
            <person name="Owens N."/>
            <person name="Weber N.D."/>
            <person name="Virtaneva K."/>
            <person name="Barbian K."/>
            <person name="Babar A."/>
            <person name="Rosenke K."/>
        </authorList>
    </citation>
    <scope>NUCLEOTIDE SEQUENCE [LARGE SCALE GENOMIC DNA]</scope>
    <source>
        <strain evidence="9">CBS 101.48</strain>
    </source>
</reference>
<name>A0A163K580_ABSGL</name>
<dbReference type="OrthoDB" id="3936150at2759"/>
<dbReference type="PROSITE" id="PS50850">
    <property type="entry name" value="MFS"/>
    <property type="match status" value="1"/>
</dbReference>
<dbReference type="InParanoid" id="A0A163K580"/>
<feature type="transmembrane region" description="Helical" evidence="7">
    <location>
        <begin position="419"/>
        <end position="442"/>
    </location>
</feature>
<protein>
    <recommendedName>
        <fullName evidence="8">Major facilitator superfamily (MFS) profile domain-containing protein</fullName>
    </recommendedName>
</protein>
<dbReference type="InterPro" id="IPR020846">
    <property type="entry name" value="MFS_dom"/>
</dbReference>
<gene>
    <name evidence="9" type="primary">ABSGL_11336.1 scaffold 12295</name>
</gene>
<keyword evidence="3 7" id="KW-0812">Transmembrane</keyword>
<keyword evidence="10" id="KW-1185">Reference proteome</keyword>
<dbReference type="Proteomes" id="UP000078561">
    <property type="component" value="Unassembled WGS sequence"/>
</dbReference>
<feature type="transmembrane region" description="Helical" evidence="7">
    <location>
        <begin position="129"/>
        <end position="153"/>
    </location>
</feature>
<feature type="transmembrane region" description="Helical" evidence="7">
    <location>
        <begin position="174"/>
        <end position="198"/>
    </location>
</feature>
<evidence type="ECO:0000259" key="8">
    <source>
        <dbReference type="PROSITE" id="PS50850"/>
    </source>
</evidence>
<dbReference type="InterPro" id="IPR036259">
    <property type="entry name" value="MFS_trans_sf"/>
</dbReference>
<dbReference type="SUPFAM" id="SSF103473">
    <property type="entry name" value="MFS general substrate transporter"/>
    <property type="match status" value="1"/>
</dbReference>
<feature type="transmembrane region" description="Helical" evidence="7">
    <location>
        <begin position="222"/>
        <end position="241"/>
    </location>
</feature>
<dbReference type="InterPro" id="IPR011701">
    <property type="entry name" value="MFS"/>
</dbReference>
<evidence type="ECO:0000256" key="6">
    <source>
        <dbReference type="SAM" id="MobiDB-lite"/>
    </source>
</evidence>
<evidence type="ECO:0000313" key="10">
    <source>
        <dbReference type="Proteomes" id="UP000078561"/>
    </source>
</evidence>
<dbReference type="CDD" id="cd17316">
    <property type="entry name" value="MFS_SV2_like"/>
    <property type="match status" value="1"/>
</dbReference>
<evidence type="ECO:0000256" key="2">
    <source>
        <dbReference type="ARBA" id="ARBA00022448"/>
    </source>
</evidence>
<dbReference type="Pfam" id="PF07690">
    <property type="entry name" value="MFS_1"/>
    <property type="match status" value="1"/>
</dbReference>
<comment type="subcellular location">
    <subcellularLocation>
        <location evidence="1">Membrane</location>
        <topology evidence="1">Multi-pass membrane protein</topology>
    </subcellularLocation>
</comment>
<feature type="region of interest" description="Disordered" evidence="6">
    <location>
        <begin position="282"/>
        <end position="327"/>
    </location>
</feature>
<feature type="transmembrane region" description="Helical" evidence="7">
    <location>
        <begin position="52"/>
        <end position="75"/>
    </location>
</feature>
<evidence type="ECO:0000256" key="4">
    <source>
        <dbReference type="ARBA" id="ARBA00022989"/>
    </source>
</evidence>
<sequence length="607" mass="66737">MVSSSHNFAPLPVDDPLLTVVDGDPDKPAGAFHHSVDDALDALLAKVGYGRFHTILLILCGFGWLADNTVSIILPRVQEHFDVDDKWIGTLSSALFTGMMLGSFFWGSFSDTRGRKLPYTMTLAITSVFGILSSFAFSFWSLCVMLFLLGFGVGGNMPTDGALYLEFLPKEYHYLLTFMSVFFSFGAVLASILGYIILPSTSCPEPTIDVPSPTCDMATQNYGWRIMLFSVGIITLIMLIARSFCLRLPETPKYLLNNNKHQETIIVLQDIAKMNGNGGVDIQTSDLHGDRHQRLNTGSNNDTMTDKVDDRDDDDDYDDEGHGMDEQDGLLATMRPTKVPGNAHHPVDTTADSDDIALAATAVESTTHHRNSRQFDEEERHDIIVSSAIPTFQDDLSTGSPSLDTTNSWSILMSDKWRLTLFLVWGIWTFTAMSFTMFNVFLPKYLETLGFEGEATPTRKDVYWDYMIYSIAGVPGSVMASYMIETRLGRKGTMAFSAFGSALALFLFSIINSRMTMLISSSSVSFLATLLYAVIYGYTPEVFDTSVRGTAVGTSSGLGRVAGIISPIVSGILLTINTALPLYVSVVGFIIVGICIIVLPYETRTLK</sequence>
<accession>A0A163K580</accession>
<dbReference type="AlphaFoldDB" id="A0A163K580"/>
<organism evidence="9">
    <name type="scientific">Absidia glauca</name>
    <name type="common">Pin mould</name>
    <dbReference type="NCBI Taxonomy" id="4829"/>
    <lineage>
        <taxon>Eukaryota</taxon>
        <taxon>Fungi</taxon>
        <taxon>Fungi incertae sedis</taxon>
        <taxon>Mucoromycota</taxon>
        <taxon>Mucoromycotina</taxon>
        <taxon>Mucoromycetes</taxon>
        <taxon>Mucorales</taxon>
        <taxon>Cunninghamellaceae</taxon>
        <taxon>Absidia</taxon>
    </lineage>
</organism>
<dbReference type="FunCoup" id="A0A163K580">
    <property type="interactions" value="202"/>
</dbReference>
<feature type="transmembrane region" description="Helical" evidence="7">
    <location>
        <begin position="462"/>
        <end position="482"/>
    </location>
</feature>
<dbReference type="PANTHER" id="PTHR23511:SF5">
    <property type="entry name" value="MAJOR FACILITATOR-TYPE TRANSPORTER HXNZ-RELATED"/>
    <property type="match status" value="1"/>
</dbReference>
<dbReference type="STRING" id="4829.A0A163K580"/>
<evidence type="ECO:0000256" key="7">
    <source>
        <dbReference type="SAM" id="Phobius"/>
    </source>
</evidence>
<feature type="transmembrane region" description="Helical" evidence="7">
    <location>
        <begin position="87"/>
        <end position="109"/>
    </location>
</feature>
<evidence type="ECO:0000256" key="1">
    <source>
        <dbReference type="ARBA" id="ARBA00004141"/>
    </source>
</evidence>
<evidence type="ECO:0000313" key="9">
    <source>
        <dbReference type="EMBL" id="SAM05461.1"/>
    </source>
</evidence>
<dbReference type="EMBL" id="LT554468">
    <property type="protein sequence ID" value="SAM05461.1"/>
    <property type="molecule type" value="Genomic_DNA"/>
</dbReference>
<proteinExistence type="predicted"/>
<feature type="transmembrane region" description="Helical" evidence="7">
    <location>
        <begin position="517"/>
        <end position="538"/>
    </location>
</feature>
<feature type="transmembrane region" description="Helical" evidence="7">
    <location>
        <begin position="582"/>
        <end position="601"/>
    </location>
</feature>
<dbReference type="GO" id="GO:0022857">
    <property type="term" value="F:transmembrane transporter activity"/>
    <property type="evidence" value="ECO:0007669"/>
    <property type="project" value="InterPro"/>
</dbReference>